<gene>
    <name evidence="1" type="ORF">I2H38_02870</name>
</gene>
<dbReference type="AlphaFoldDB" id="A0A931BJW3"/>
<dbReference type="EMBL" id="JADQDO010000001">
    <property type="protein sequence ID" value="MBF9232317.1"/>
    <property type="molecule type" value="Genomic_DNA"/>
</dbReference>
<sequence>MYEIYHIESLGPEADGGRIIRRILVRTDAVEVAKERAMKVMQKARLPQATGPEVEVVRVRNGAGHEVFSVSVRD</sequence>
<dbReference type="RefSeq" id="WP_196270277.1">
    <property type="nucleotide sequence ID" value="NZ_JADQDO010000001.1"/>
</dbReference>
<name>A0A931BJW3_9HYPH</name>
<keyword evidence="2" id="KW-1185">Reference proteome</keyword>
<evidence type="ECO:0000313" key="2">
    <source>
        <dbReference type="Proteomes" id="UP000599312"/>
    </source>
</evidence>
<reference evidence="1" key="1">
    <citation type="submission" date="2020-11" db="EMBL/GenBank/DDBJ databases">
        <authorList>
            <person name="Kim M.K."/>
        </authorList>
    </citation>
    <scope>NUCLEOTIDE SEQUENCE</scope>
    <source>
        <strain evidence="1">BT350</strain>
    </source>
</reference>
<accession>A0A931BJW3</accession>
<evidence type="ECO:0000313" key="1">
    <source>
        <dbReference type="EMBL" id="MBF9232317.1"/>
    </source>
</evidence>
<comment type="caution">
    <text evidence="1">The sequence shown here is derived from an EMBL/GenBank/DDBJ whole genome shotgun (WGS) entry which is preliminary data.</text>
</comment>
<dbReference type="Proteomes" id="UP000599312">
    <property type="component" value="Unassembled WGS sequence"/>
</dbReference>
<proteinExistence type="predicted"/>
<organism evidence="1 2">
    <name type="scientific">Microvirga alba</name>
    <dbReference type="NCBI Taxonomy" id="2791025"/>
    <lineage>
        <taxon>Bacteria</taxon>
        <taxon>Pseudomonadati</taxon>
        <taxon>Pseudomonadota</taxon>
        <taxon>Alphaproteobacteria</taxon>
        <taxon>Hyphomicrobiales</taxon>
        <taxon>Methylobacteriaceae</taxon>
        <taxon>Microvirga</taxon>
    </lineage>
</organism>
<protein>
    <submittedName>
        <fullName evidence="1">Uncharacterized protein</fullName>
    </submittedName>
</protein>